<keyword evidence="3" id="KW-0694">RNA-binding</keyword>
<dbReference type="SMART" id="SM00454">
    <property type="entry name" value="SAM"/>
    <property type="match status" value="1"/>
</dbReference>
<evidence type="ECO:0000313" key="7">
    <source>
        <dbReference type="WBParaSite" id="ACRNAN_Path_1373.g5392.t1"/>
    </source>
</evidence>
<dbReference type="AlphaFoldDB" id="A0A914BZQ6"/>
<dbReference type="InterPro" id="IPR013761">
    <property type="entry name" value="SAM/pointed_sf"/>
</dbReference>
<dbReference type="CDD" id="cd22421">
    <property type="entry name" value="KH-I_BICC1_rpt2"/>
    <property type="match status" value="1"/>
</dbReference>
<comment type="similarity">
    <text evidence="1">Belongs to the BicC family.</text>
</comment>
<dbReference type="Gene3D" id="3.30.310.270">
    <property type="match status" value="2"/>
</dbReference>
<dbReference type="SUPFAM" id="SSF47769">
    <property type="entry name" value="SAM/Pointed domain"/>
    <property type="match status" value="1"/>
</dbReference>
<dbReference type="PANTHER" id="PTHR10627">
    <property type="entry name" value="SCP160"/>
    <property type="match status" value="1"/>
</dbReference>
<dbReference type="Gene3D" id="1.10.150.50">
    <property type="entry name" value="Transcription Factor, Ets-1"/>
    <property type="match status" value="1"/>
</dbReference>
<dbReference type="InterPro" id="IPR004087">
    <property type="entry name" value="KH_dom"/>
</dbReference>
<evidence type="ECO:0000256" key="1">
    <source>
        <dbReference type="ARBA" id="ARBA00007662"/>
    </source>
</evidence>
<dbReference type="PROSITE" id="PS50084">
    <property type="entry name" value="KH_TYPE_1"/>
    <property type="match status" value="1"/>
</dbReference>
<dbReference type="InterPro" id="IPR047549">
    <property type="entry name" value="BICC1_KH-I_rpt1"/>
</dbReference>
<protein>
    <submittedName>
        <fullName evidence="7">SAM domain-containing protein</fullName>
    </submittedName>
</protein>
<dbReference type="Pfam" id="PF00536">
    <property type="entry name" value="SAM_1"/>
    <property type="match status" value="1"/>
</dbReference>
<accession>A0A914BZQ6</accession>
<organism evidence="6 7">
    <name type="scientific">Acrobeloides nanus</name>
    <dbReference type="NCBI Taxonomy" id="290746"/>
    <lineage>
        <taxon>Eukaryota</taxon>
        <taxon>Metazoa</taxon>
        <taxon>Ecdysozoa</taxon>
        <taxon>Nematoda</taxon>
        <taxon>Chromadorea</taxon>
        <taxon>Rhabditida</taxon>
        <taxon>Tylenchina</taxon>
        <taxon>Cephalobomorpha</taxon>
        <taxon>Cephaloboidea</taxon>
        <taxon>Cephalobidae</taxon>
        <taxon>Acrobeloides</taxon>
    </lineage>
</organism>
<keyword evidence="6" id="KW-1185">Reference proteome</keyword>
<reference evidence="7" key="1">
    <citation type="submission" date="2022-11" db="UniProtKB">
        <authorList>
            <consortium name="WormBaseParasite"/>
        </authorList>
    </citation>
    <scope>IDENTIFICATION</scope>
</reference>
<dbReference type="SUPFAM" id="SSF54791">
    <property type="entry name" value="Eukaryotic type KH-domain (KH-domain type I)"/>
    <property type="match status" value="1"/>
</dbReference>
<evidence type="ECO:0000256" key="4">
    <source>
        <dbReference type="SAM" id="MobiDB-lite"/>
    </source>
</evidence>
<evidence type="ECO:0000313" key="6">
    <source>
        <dbReference type="Proteomes" id="UP000887540"/>
    </source>
</evidence>
<dbReference type="PANTHER" id="PTHR10627:SF69">
    <property type="entry name" value="PROTEIN BICAUDAL C"/>
    <property type="match status" value="1"/>
</dbReference>
<dbReference type="WBParaSite" id="ACRNAN_Path_1373.g5392.t1">
    <property type="protein sequence ID" value="ACRNAN_Path_1373.g5392.t1"/>
    <property type="gene ID" value="ACRNAN_Path_1373.g5392"/>
</dbReference>
<dbReference type="Proteomes" id="UP000887540">
    <property type="component" value="Unplaced"/>
</dbReference>
<feature type="domain" description="SAM" evidence="5">
    <location>
        <begin position="670"/>
        <end position="736"/>
    </location>
</feature>
<dbReference type="InterPro" id="IPR047554">
    <property type="entry name" value="BICC1_KH-I_rpt2"/>
</dbReference>
<dbReference type="InterPro" id="IPR004088">
    <property type="entry name" value="KH_dom_type_1"/>
</dbReference>
<dbReference type="Pfam" id="PF00013">
    <property type="entry name" value="KH_1"/>
    <property type="match status" value="1"/>
</dbReference>
<keyword evidence="2" id="KW-0677">Repeat</keyword>
<dbReference type="InterPro" id="IPR036612">
    <property type="entry name" value="KH_dom_type_1_sf"/>
</dbReference>
<dbReference type="SMART" id="SM00322">
    <property type="entry name" value="KH"/>
    <property type="match status" value="3"/>
</dbReference>
<sequence length="744" mass="83537">MKTHANDMKVTEPMEQEIQEISLPEGVIEERVQVDRKRLEKMILHEGFLNKQELPNAEEFFSSVERKSGATVSWPTRLKIGAKTKKDPYVKVIGYPEQVQVAAEMVRELLKVKKDRVTLKMEICHNSHSHIIGRGGRNTQKVMAETHCHIHFPDSNKHNDVEKNNQVSIAGTIEQVEKARAQLRMISPVSVTFTILLGERPLMNLSELQRLLSIPEVNISQQNSAKSNPHYSIKSSVQHESKIIEAICRIHEIYGINSLVDLICYSSFDLRPALLQSSYGLFHHNTVSMIAIQTNTSIQFSPQDPCIIISGPPQCIFLARKFLTGLLPLSIQFEKPAHVEILPTTRSLLEKELEVTILEKKKSNTTNNESMVAIRSYEANVIQVYAAKHRLVDPNSNIHITEEYAFMKDLFQMTKMPSMYNQPCSLPGPHLTPSGRTVSDSNMATKSNEKMSEGSILNPKSPDPTESPIAHSLLSTAKKSETEPWKLYNNEKHAPFNREQLLLMANRATYVSDVKADIRLPTSLWAGYGFSNSLPADILKLGLRDNANSSNNQANYSKVTEIKPIQNVTQEFSRLEGRPIVGRGGCDFESDKTSSLLANVSINKGLASVREEEELSDYNHSYSSNFEDPTSNVTNQTAQFPLPRIFKKTTFAASTGVFESSPPISNEFVWDIKTFGDPALVLAQLGCGEYLPQFRDQEIDMQAFLLLDEQNLKDIGVSTMGARKKIFNAILKLRDSAAKYGYVL</sequence>
<dbReference type="InterPro" id="IPR001660">
    <property type="entry name" value="SAM"/>
</dbReference>
<dbReference type="GO" id="GO:0003723">
    <property type="term" value="F:RNA binding"/>
    <property type="evidence" value="ECO:0007669"/>
    <property type="project" value="UniProtKB-UniRule"/>
</dbReference>
<dbReference type="PROSITE" id="PS50105">
    <property type="entry name" value="SAM_DOMAIN"/>
    <property type="match status" value="1"/>
</dbReference>
<feature type="compositionally biased region" description="Polar residues" evidence="4">
    <location>
        <begin position="434"/>
        <end position="446"/>
    </location>
</feature>
<proteinExistence type="inferred from homology"/>
<name>A0A914BZQ6_9BILA</name>
<dbReference type="Pfam" id="PF24234">
    <property type="entry name" value="KH_BICC1_1st"/>
    <property type="match status" value="1"/>
</dbReference>
<evidence type="ECO:0000256" key="2">
    <source>
        <dbReference type="ARBA" id="ARBA00022737"/>
    </source>
</evidence>
<evidence type="ECO:0000256" key="3">
    <source>
        <dbReference type="PROSITE-ProRule" id="PRU00117"/>
    </source>
</evidence>
<dbReference type="GO" id="GO:0005737">
    <property type="term" value="C:cytoplasm"/>
    <property type="evidence" value="ECO:0007669"/>
    <property type="project" value="TreeGrafter"/>
</dbReference>
<feature type="region of interest" description="Disordered" evidence="4">
    <location>
        <begin position="426"/>
        <end position="467"/>
    </location>
</feature>
<evidence type="ECO:0000259" key="5">
    <source>
        <dbReference type="PROSITE" id="PS50105"/>
    </source>
</evidence>